<dbReference type="Proteomes" id="UP000609346">
    <property type="component" value="Unassembled WGS sequence"/>
</dbReference>
<evidence type="ECO:0000313" key="2">
    <source>
        <dbReference type="Proteomes" id="UP000609346"/>
    </source>
</evidence>
<protein>
    <recommendedName>
        <fullName evidence="3">Heat induced stress protein YflT</fullName>
    </recommendedName>
</protein>
<accession>A0ABR8N6T3</accession>
<sequence>MASKIGIFASERNATTAVQQLLQAGFTTGELRVIAKDGYHSRTLEAECGMHVDELRDIVDETGNHSDGYSNGDFRQSSLIGTSVAAAGVAFGSINYTGGMPYAAAAYLAGVRTDGNESTYDRILSSLGVEDEKLDVVRTEVQNGSIAVMASTTESKTLLEVDGGPELSVLSNAEAIYRATGATQVV</sequence>
<evidence type="ECO:0000313" key="1">
    <source>
        <dbReference type="EMBL" id="MBD3922574.1"/>
    </source>
</evidence>
<comment type="caution">
    <text evidence="1">The sequence shown here is derived from an EMBL/GenBank/DDBJ whole genome shotgun (WGS) entry which is preliminary data.</text>
</comment>
<organism evidence="1 2">
    <name type="scientific">Paenibacillus terricola</name>
    <dbReference type="NCBI Taxonomy" id="2763503"/>
    <lineage>
        <taxon>Bacteria</taxon>
        <taxon>Bacillati</taxon>
        <taxon>Bacillota</taxon>
        <taxon>Bacilli</taxon>
        <taxon>Bacillales</taxon>
        <taxon>Paenibacillaceae</taxon>
        <taxon>Paenibacillus</taxon>
    </lineage>
</organism>
<evidence type="ECO:0008006" key="3">
    <source>
        <dbReference type="Google" id="ProtNLM"/>
    </source>
</evidence>
<keyword evidence="2" id="KW-1185">Reference proteome</keyword>
<gene>
    <name evidence="1" type="ORF">H8B09_27860</name>
</gene>
<dbReference type="EMBL" id="JACXZA010000010">
    <property type="protein sequence ID" value="MBD3922574.1"/>
    <property type="molecule type" value="Genomic_DNA"/>
</dbReference>
<reference evidence="1 2" key="1">
    <citation type="submission" date="2020-09" db="EMBL/GenBank/DDBJ databases">
        <title>Paenibacillus sp. strain PR3 16S rRNA gene Genome sequencing and assembly.</title>
        <authorList>
            <person name="Kim J."/>
        </authorList>
    </citation>
    <scope>NUCLEOTIDE SEQUENCE [LARGE SCALE GENOMIC DNA]</scope>
    <source>
        <strain evidence="1 2">PR3</strain>
    </source>
</reference>
<proteinExistence type="predicted"/>
<dbReference type="RefSeq" id="WP_191206883.1">
    <property type="nucleotide sequence ID" value="NZ_JACXZA010000010.1"/>
</dbReference>
<name>A0ABR8N6T3_9BACL</name>